<keyword evidence="4 6" id="KW-1133">Transmembrane helix</keyword>
<evidence type="ECO:0000313" key="9">
    <source>
        <dbReference type="Proteomes" id="UP001165297"/>
    </source>
</evidence>
<evidence type="ECO:0000256" key="1">
    <source>
        <dbReference type="ARBA" id="ARBA00004651"/>
    </source>
</evidence>
<feature type="transmembrane region" description="Helical" evidence="6">
    <location>
        <begin position="180"/>
        <end position="200"/>
    </location>
</feature>
<feature type="transmembrane region" description="Helical" evidence="6">
    <location>
        <begin position="241"/>
        <end position="261"/>
    </location>
</feature>
<comment type="subcellular location">
    <subcellularLocation>
        <location evidence="1">Cell membrane</location>
        <topology evidence="1">Multi-pass membrane protein</topology>
    </subcellularLocation>
</comment>
<evidence type="ECO:0000259" key="7">
    <source>
        <dbReference type="Pfam" id="PF12698"/>
    </source>
</evidence>
<name>A0ABS8AL93_9BACT</name>
<reference evidence="8" key="1">
    <citation type="submission" date="2021-10" db="EMBL/GenBank/DDBJ databases">
        <authorList>
            <person name="Dean J.D."/>
            <person name="Kim M.K."/>
            <person name="Newey C.N."/>
            <person name="Stoker T.S."/>
            <person name="Thompson D.W."/>
            <person name="Grose J.H."/>
        </authorList>
    </citation>
    <scope>NUCLEOTIDE SEQUENCE</scope>
    <source>
        <strain evidence="8">BT635</strain>
    </source>
</reference>
<feature type="domain" description="ABC-2 type transporter transmembrane" evidence="7">
    <location>
        <begin position="19"/>
        <end position="431"/>
    </location>
</feature>
<evidence type="ECO:0000256" key="4">
    <source>
        <dbReference type="ARBA" id="ARBA00022989"/>
    </source>
</evidence>
<sequence length="459" mass="50425">MDKIWLIAQREYLTRVRKKSFLIMTLIAPLIMAGFIIVPLMLSQVSESKKVVAVADAGNIFAGELPNDPDNEIRYVAAASTNLETAKAAFRKSKNAALLYIPRYDVNNPVGFQIFARENLSLPMQVNMERMLNRKIEAARMRQAGLDKEVLDKIKADVDLQTVNLSDSGETASSTGITTMIAYVAAFLIYFFIFLYGVQIMRGVIEEKTNRIVEVMISSVKPFQLMMGKVMGIAAVGLTQLLLWIVLSTAVTTGLASVFGAEKVVAARTGQLNQATVDTDNSAAASAAVAPADAPAPKKLSGAAKFQQEFSKGLDGLNIPLILASFLFYFLGGYLFYGALFGAIGSAVDNETDSQQFMMPITMPLILTIVIAQSVIIRDPNGSVAFWMSMIPFTSPIAMMMRIPFGAVPVWQLLLSMGLLIAGFVFTIWLAGRIYRVGILMYGKKVNYRELSRWMFYKG</sequence>
<proteinExistence type="predicted"/>
<dbReference type="SUPFAM" id="SSF53850">
    <property type="entry name" value="Periplasmic binding protein-like II"/>
    <property type="match status" value="1"/>
</dbReference>
<feature type="transmembrane region" description="Helical" evidence="6">
    <location>
        <begin position="21"/>
        <end position="42"/>
    </location>
</feature>
<feature type="transmembrane region" description="Helical" evidence="6">
    <location>
        <begin position="411"/>
        <end position="435"/>
    </location>
</feature>
<dbReference type="Proteomes" id="UP001165297">
    <property type="component" value="Unassembled WGS sequence"/>
</dbReference>
<keyword evidence="9" id="KW-1185">Reference proteome</keyword>
<dbReference type="InterPro" id="IPR051449">
    <property type="entry name" value="ABC-2_transporter_component"/>
</dbReference>
<keyword evidence="3 6" id="KW-0812">Transmembrane</keyword>
<protein>
    <submittedName>
        <fullName evidence="8">ABC transporter permease</fullName>
    </submittedName>
</protein>
<evidence type="ECO:0000256" key="3">
    <source>
        <dbReference type="ARBA" id="ARBA00022692"/>
    </source>
</evidence>
<evidence type="ECO:0000313" key="8">
    <source>
        <dbReference type="EMBL" id="MCB2379749.1"/>
    </source>
</evidence>
<dbReference type="PANTHER" id="PTHR30294:SF29">
    <property type="entry name" value="MULTIDRUG ABC TRANSPORTER PERMEASE YBHS-RELATED"/>
    <property type="match status" value="1"/>
</dbReference>
<evidence type="ECO:0000256" key="5">
    <source>
        <dbReference type="ARBA" id="ARBA00023136"/>
    </source>
</evidence>
<feature type="transmembrane region" description="Helical" evidence="6">
    <location>
        <begin position="317"/>
        <end position="337"/>
    </location>
</feature>
<feature type="transmembrane region" description="Helical" evidence="6">
    <location>
        <begin position="357"/>
        <end position="377"/>
    </location>
</feature>
<dbReference type="RefSeq" id="WP_226189078.1">
    <property type="nucleotide sequence ID" value="NZ_JAJADQ010000011.1"/>
</dbReference>
<dbReference type="EMBL" id="JAJADQ010000011">
    <property type="protein sequence ID" value="MCB2379749.1"/>
    <property type="molecule type" value="Genomic_DNA"/>
</dbReference>
<keyword evidence="5 6" id="KW-0472">Membrane</keyword>
<dbReference type="InterPro" id="IPR013525">
    <property type="entry name" value="ABC2_TM"/>
</dbReference>
<keyword evidence="2" id="KW-1003">Cell membrane</keyword>
<comment type="caution">
    <text evidence="8">The sequence shown here is derived from an EMBL/GenBank/DDBJ whole genome shotgun (WGS) entry which is preliminary data.</text>
</comment>
<organism evidence="8 9">
    <name type="scientific">Hymenobacter nitidus</name>
    <dbReference type="NCBI Taxonomy" id="2880929"/>
    <lineage>
        <taxon>Bacteria</taxon>
        <taxon>Pseudomonadati</taxon>
        <taxon>Bacteroidota</taxon>
        <taxon>Cytophagia</taxon>
        <taxon>Cytophagales</taxon>
        <taxon>Hymenobacteraceae</taxon>
        <taxon>Hymenobacter</taxon>
    </lineage>
</organism>
<evidence type="ECO:0000256" key="2">
    <source>
        <dbReference type="ARBA" id="ARBA00022475"/>
    </source>
</evidence>
<gene>
    <name evidence="8" type="ORF">LGH70_19290</name>
</gene>
<evidence type="ECO:0000256" key="6">
    <source>
        <dbReference type="SAM" id="Phobius"/>
    </source>
</evidence>
<dbReference type="PANTHER" id="PTHR30294">
    <property type="entry name" value="MEMBRANE COMPONENT OF ABC TRANSPORTER YHHJ-RELATED"/>
    <property type="match status" value="1"/>
</dbReference>
<dbReference type="Gene3D" id="3.40.190.10">
    <property type="entry name" value="Periplasmic binding protein-like II"/>
    <property type="match status" value="1"/>
</dbReference>
<dbReference type="Pfam" id="PF12698">
    <property type="entry name" value="ABC2_membrane_3"/>
    <property type="match status" value="1"/>
</dbReference>
<accession>A0ABS8AL93</accession>